<reference evidence="1" key="1">
    <citation type="submission" date="2021-06" db="EMBL/GenBank/DDBJ databases">
        <authorList>
            <person name="Kallberg Y."/>
            <person name="Tangrot J."/>
            <person name="Rosling A."/>
        </authorList>
    </citation>
    <scope>NUCLEOTIDE SEQUENCE</scope>
    <source>
        <strain evidence="1">MA461A</strain>
    </source>
</reference>
<proteinExistence type="predicted"/>
<name>A0ACA9T132_9GLOM</name>
<keyword evidence="2" id="KW-1185">Reference proteome</keyword>
<comment type="caution">
    <text evidence="1">The sequence shown here is derived from an EMBL/GenBank/DDBJ whole genome shotgun (WGS) entry which is preliminary data.</text>
</comment>
<sequence length="103" mass="12281">MEFATYSQRLEAKTHLITEYKAFKEQEQMPTNIVQINDCFEEEENVLLATMYEPIQESNTNNEIQAYLTLPRIPSTQYYLTWWNSQRSNFSTLSKIAQKYLIK</sequence>
<feature type="non-terminal residue" evidence="1">
    <location>
        <position position="103"/>
    </location>
</feature>
<evidence type="ECO:0000313" key="2">
    <source>
        <dbReference type="Proteomes" id="UP000789920"/>
    </source>
</evidence>
<accession>A0ACA9T132</accession>
<dbReference type="Proteomes" id="UP000789920">
    <property type="component" value="Unassembled WGS sequence"/>
</dbReference>
<gene>
    <name evidence="1" type="ORF">RPERSI_LOCUS36933</name>
</gene>
<dbReference type="EMBL" id="CAJVQC010180328">
    <property type="protein sequence ID" value="CAG8852157.1"/>
    <property type="molecule type" value="Genomic_DNA"/>
</dbReference>
<evidence type="ECO:0000313" key="1">
    <source>
        <dbReference type="EMBL" id="CAG8852157.1"/>
    </source>
</evidence>
<organism evidence="1 2">
    <name type="scientific">Racocetra persica</name>
    <dbReference type="NCBI Taxonomy" id="160502"/>
    <lineage>
        <taxon>Eukaryota</taxon>
        <taxon>Fungi</taxon>
        <taxon>Fungi incertae sedis</taxon>
        <taxon>Mucoromycota</taxon>
        <taxon>Glomeromycotina</taxon>
        <taxon>Glomeromycetes</taxon>
        <taxon>Diversisporales</taxon>
        <taxon>Gigasporaceae</taxon>
        <taxon>Racocetra</taxon>
    </lineage>
</organism>
<protein>
    <submittedName>
        <fullName evidence="1">33277_t:CDS:1</fullName>
    </submittedName>
</protein>